<dbReference type="AlphaFoldDB" id="A0A1V1PEU8"/>
<evidence type="ECO:0000313" key="1">
    <source>
        <dbReference type="EMBL" id="ETR73432.1"/>
    </source>
</evidence>
<dbReference type="EMBL" id="ATBP01000060">
    <property type="protein sequence ID" value="ETR73432.1"/>
    <property type="molecule type" value="Genomic_DNA"/>
</dbReference>
<dbReference type="SUPFAM" id="SSF54001">
    <property type="entry name" value="Cysteine proteinases"/>
    <property type="match status" value="1"/>
</dbReference>
<dbReference type="InterPro" id="IPR038765">
    <property type="entry name" value="Papain-like_cys_pep_sf"/>
</dbReference>
<evidence type="ECO:0000313" key="2">
    <source>
        <dbReference type="Proteomes" id="UP000189670"/>
    </source>
</evidence>
<sequence>MIKDIVPKRDYSNIVLSNIEKPYFKINPIDKQAIAEYIESFVEKESFITDIISPVRRILFRLLIKAGTLINFSNSGFYSKVIKFATDSHWSHSGIILRVDGDMIYTAESLNEGFIQQKYTFEHLYSRYLKGNIALGFFKKPLSNSRKEFIEFEIRQLLSRKYGWWSIFWIASRIIANKIKIKSYADMPELSDGEKTLICSEAAARLVDSIGNIDLSKEFEIEFDSIYPGLLMESKHISWLFRERL</sequence>
<gene>
    <name evidence="1" type="ORF">OMM_00961</name>
</gene>
<proteinExistence type="predicted"/>
<accession>A0A1V1PEU8</accession>
<dbReference type="Gene3D" id="3.90.1720.10">
    <property type="entry name" value="endopeptidase domain like (from Nostoc punctiforme)"/>
    <property type="match status" value="1"/>
</dbReference>
<name>A0A1V1PEU8_9BACT</name>
<comment type="caution">
    <text evidence="1">The sequence shown here is derived from an EMBL/GenBank/DDBJ whole genome shotgun (WGS) entry which is preliminary data.</text>
</comment>
<reference evidence="2" key="1">
    <citation type="submission" date="2012-11" db="EMBL/GenBank/DDBJ databases">
        <authorList>
            <person name="Lucero-Rivera Y.E."/>
            <person name="Tovar-Ramirez D."/>
        </authorList>
    </citation>
    <scope>NUCLEOTIDE SEQUENCE [LARGE SCALE GENOMIC DNA]</scope>
    <source>
        <strain evidence="2">Araruama</strain>
    </source>
</reference>
<organism evidence="1 2">
    <name type="scientific">Candidatus Magnetoglobus multicellularis str. Araruama</name>
    <dbReference type="NCBI Taxonomy" id="890399"/>
    <lineage>
        <taxon>Bacteria</taxon>
        <taxon>Pseudomonadati</taxon>
        <taxon>Thermodesulfobacteriota</taxon>
        <taxon>Desulfobacteria</taxon>
        <taxon>Desulfobacterales</taxon>
        <taxon>Desulfobacteraceae</taxon>
        <taxon>Candidatus Magnetoglobus</taxon>
    </lineage>
</organism>
<dbReference type="Proteomes" id="UP000189670">
    <property type="component" value="Unassembled WGS sequence"/>
</dbReference>
<protein>
    <submittedName>
        <fullName evidence="1">Uncharacterized protein</fullName>
    </submittedName>
</protein>